<proteinExistence type="inferred from homology"/>
<name>A0A9D9HQR1_9SPIR</name>
<dbReference type="SUPFAM" id="SSF51430">
    <property type="entry name" value="NAD(P)-linked oxidoreductase"/>
    <property type="match status" value="1"/>
</dbReference>
<accession>A0A9D9HQR1</accession>
<keyword evidence="3" id="KW-0560">Oxidoreductase</keyword>
<feature type="domain" description="NADP-dependent oxidoreductase" evidence="7">
    <location>
        <begin position="15"/>
        <end position="258"/>
    </location>
</feature>
<dbReference type="Proteomes" id="UP000823638">
    <property type="component" value="Unassembled WGS sequence"/>
</dbReference>
<evidence type="ECO:0000256" key="3">
    <source>
        <dbReference type="ARBA" id="ARBA00023002"/>
    </source>
</evidence>
<reference evidence="8" key="1">
    <citation type="submission" date="2020-10" db="EMBL/GenBank/DDBJ databases">
        <authorList>
            <person name="Gilroy R."/>
        </authorList>
    </citation>
    <scope>NUCLEOTIDE SEQUENCE</scope>
    <source>
        <strain evidence="8">10532</strain>
    </source>
</reference>
<protein>
    <submittedName>
        <fullName evidence="8">Aldo/keto reductase</fullName>
    </submittedName>
</protein>
<dbReference type="PROSITE" id="PS00798">
    <property type="entry name" value="ALDOKETO_REDUCTASE_1"/>
    <property type="match status" value="1"/>
</dbReference>
<evidence type="ECO:0000256" key="4">
    <source>
        <dbReference type="PIRSR" id="PIRSR000097-1"/>
    </source>
</evidence>
<dbReference type="InterPro" id="IPR036812">
    <property type="entry name" value="NAD(P)_OxRdtase_dom_sf"/>
</dbReference>
<comment type="similarity">
    <text evidence="1">Belongs to the aldo/keto reductase family.</text>
</comment>
<dbReference type="InterPro" id="IPR020471">
    <property type="entry name" value="AKR"/>
</dbReference>
<dbReference type="PROSITE" id="PS00063">
    <property type="entry name" value="ALDOKETO_REDUCTASE_3"/>
    <property type="match status" value="1"/>
</dbReference>
<dbReference type="PRINTS" id="PR00069">
    <property type="entry name" value="ALDKETRDTASE"/>
</dbReference>
<dbReference type="Gene3D" id="3.20.20.100">
    <property type="entry name" value="NADP-dependent oxidoreductase domain"/>
    <property type="match status" value="1"/>
</dbReference>
<feature type="binding site" evidence="5">
    <location>
        <position position="107"/>
    </location>
    <ligand>
        <name>substrate</name>
    </ligand>
</feature>
<reference evidence="8" key="2">
    <citation type="journal article" date="2021" name="PeerJ">
        <title>Extensive microbial diversity within the chicken gut microbiome revealed by metagenomics and culture.</title>
        <authorList>
            <person name="Gilroy R."/>
            <person name="Ravi A."/>
            <person name="Getino M."/>
            <person name="Pursley I."/>
            <person name="Horton D.L."/>
            <person name="Alikhan N.F."/>
            <person name="Baker D."/>
            <person name="Gharbi K."/>
            <person name="Hall N."/>
            <person name="Watson M."/>
            <person name="Adriaenssens E.M."/>
            <person name="Foster-Nyarko E."/>
            <person name="Jarju S."/>
            <person name="Secka A."/>
            <person name="Antonio M."/>
            <person name="Oren A."/>
            <person name="Chaudhuri R.R."/>
            <person name="La Ragione R."/>
            <person name="Hildebrand F."/>
            <person name="Pallen M.J."/>
        </authorList>
    </citation>
    <scope>NUCLEOTIDE SEQUENCE</scope>
    <source>
        <strain evidence="8">10532</strain>
    </source>
</reference>
<dbReference type="AlphaFoldDB" id="A0A9D9HQR1"/>
<dbReference type="InterPro" id="IPR018170">
    <property type="entry name" value="Aldo/ket_reductase_CS"/>
</dbReference>
<keyword evidence="2" id="KW-0521">NADP</keyword>
<organism evidence="8 9">
    <name type="scientific">Candidatus Gallitreponema excrementavium</name>
    <dbReference type="NCBI Taxonomy" id="2840840"/>
    <lineage>
        <taxon>Bacteria</taxon>
        <taxon>Pseudomonadati</taxon>
        <taxon>Spirochaetota</taxon>
        <taxon>Spirochaetia</taxon>
        <taxon>Spirochaetales</taxon>
        <taxon>Candidatus Gallitreponema</taxon>
    </lineage>
</organism>
<dbReference type="FunFam" id="3.20.20.100:FF:000015">
    <property type="entry name" value="Oxidoreductase, aldo/keto reductase family"/>
    <property type="match status" value="1"/>
</dbReference>
<evidence type="ECO:0000256" key="5">
    <source>
        <dbReference type="PIRSR" id="PIRSR000097-2"/>
    </source>
</evidence>
<evidence type="ECO:0000256" key="2">
    <source>
        <dbReference type="ARBA" id="ARBA00022857"/>
    </source>
</evidence>
<evidence type="ECO:0000313" key="9">
    <source>
        <dbReference type="Proteomes" id="UP000823638"/>
    </source>
</evidence>
<evidence type="ECO:0000256" key="1">
    <source>
        <dbReference type="ARBA" id="ARBA00007905"/>
    </source>
</evidence>
<dbReference type="GO" id="GO:0016616">
    <property type="term" value="F:oxidoreductase activity, acting on the CH-OH group of donors, NAD or NADP as acceptor"/>
    <property type="evidence" value="ECO:0007669"/>
    <property type="project" value="UniProtKB-ARBA"/>
</dbReference>
<dbReference type="PANTHER" id="PTHR43827:SF3">
    <property type="entry name" value="NADP-DEPENDENT OXIDOREDUCTASE DOMAIN-CONTAINING PROTEIN"/>
    <property type="match status" value="1"/>
</dbReference>
<comment type="caution">
    <text evidence="8">The sequence shown here is derived from an EMBL/GenBank/DDBJ whole genome shotgun (WGS) entry which is preliminary data.</text>
</comment>
<evidence type="ECO:0000256" key="6">
    <source>
        <dbReference type="PIRSR" id="PIRSR000097-3"/>
    </source>
</evidence>
<dbReference type="EMBL" id="JADIMM010000097">
    <property type="protein sequence ID" value="MBO8458232.1"/>
    <property type="molecule type" value="Genomic_DNA"/>
</dbReference>
<dbReference type="PROSITE" id="PS00062">
    <property type="entry name" value="ALDOKETO_REDUCTASE_2"/>
    <property type="match status" value="1"/>
</dbReference>
<dbReference type="PIRSF" id="PIRSF000097">
    <property type="entry name" value="AKR"/>
    <property type="match status" value="1"/>
</dbReference>
<dbReference type="InterPro" id="IPR023210">
    <property type="entry name" value="NADP_OxRdtase_dom"/>
</dbReference>
<dbReference type="PANTHER" id="PTHR43827">
    <property type="entry name" value="2,5-DIKETO-D-GLUCONIC ACID REDUCTASE"/>
    <property type="match status" value="1"/>
</dbReference>
<sequence>MNTVKLSNGVLMPGIGFGVYQTKSGKETENAVEWALEAGYRHIDTAVIYGNETSVGKAVKKSGIPRDSLFITTKLWNEDIRKERVDQAFEKSLENLGLDYIDLYLIHWPAQGFEKAWKVMEELYNKGKIKAVGVSNFQIHHLKELEKVSLLKPMVNQIESNPVFNNQDLINYCKNENILVEAWSPLGGTGTTILGLPELESLGKKYSKSPAQIVIKWHLQRGLVPLPKSVHRERIFSNIDVYDFTLDSRDIELINSLNKNTRVGPDPDNFDF</sequence>
<evidence type="ECO:0000259" key="7">
    <source>
        <dbReference type="Pfam" id="PF00248"/>
    </source>
</evidence>
<feature type="active site" description="Proton donor" evidence="4">
    <location>
        <position position="49"/>
    </location>
</feature>
<evidence type="ECO:0000313" key="8">
    <source>
        <dbReference type="EMBL" id="MBO8458232.1"/>
    </source>
</evidence>
<gene>
    <name evidence="8" type="ORF">IAA81_08425</name>
</gene>
<dbReference type="Pfam" id="PF00248">
    <property type="entry name" value="Aldo_ket_red"/>
    <property type="match status" value="1"/>
</dbReference>
<dbReference type="CDD" id="cd19071">
    <property type="entry name" value="AKR_AKR1-5-like"/>
    <property type="match status" value="1"/>
</dbReference>
<feature type="site" description="Lowers pKa of active site Tyr" evidence="6">
    <location>
        <position position="74"/>
    </location>
</feature>